<dbReference type="GeneID" id="78230401"/>
<dbReference type="EMBL" id="ADKX01000043">
    <property type="protein sequence ID" value="EFW03769.1"/>
    <property type="molecule type" value="Genomic_DNA"/>
</dbReference>
<dbReference type="Pfam" id="PF12724">
    <property type="entry name" value="Flavodoxin_5"/>
    <property type="match status" value="1"/>
</dbReference>
<gene>
    <name evidence="2" type="ORF">HMPREF9488_02959</name>
</gene>
<reference evidence="2 3" key="1">
    <citation type="submission" date="2010-12" db="EMBL/GenBank/DDBJ databases">
        <title>The Genome Sequence of Coprobacillus sp. strain 29_1.</title>
        <authorList>
            <consortium name="The Broad Institute Genome Sequencing Platform"/>
            <person name="Earl A."/>
            <person name="Ward D."/>
            <person name="Feldgarden M."/>
            <person name="Gevers D."/>
            <person name="Daigneault M."/>
            <person name="Sibley C.D."/>
            <person name="White A."/>
            <person name="Strauss J."/>
            <person name="Allen-Vercoe E."/>
            <person name="Young S.K."/>
            <person name="Zeng Q."/>
            <person name="Gargeya S."/>
            <person name="Fitzgerald M."/>
            <person name="Haas B."/>
            <person name="Abouelleil A."/>
            <person name="Alvarado L."/>
            <person name="Arachchi H.M."/>
            <person name="Berlin A."/>
            <person name="Brown A."/>
            <person name="Chapman S.B."/>
            <person name="Chen Z."/>
            <person name="Dunbar C."/>
            <person name="Freedman E."/>
            <person name="Gearin G."/>
            <person name="Gellesch M."/>
            <person name="Goldberg J."/>
            <person name="Griggs A."/>
            <person name="Gujja S."/>
            <person name="Heilman E."/>
            <person name="Heiman D."/>
            <person name="Howarth C."/>
            <person name="Larson L."/>
            <person name="Lui A."/>
            <person name="MacDonald P.J.P."/>
            <person name="Mehta T."/>
            <person name="Montmayeur A."/>
            <person name="Murphy C."/>
            <person name="Neiman D."/>
            <person name="Pearson M."/>
            <person name="Priest M."/>
            <person name="Roberts A."/>
            <person name="Saif S."/>
            <person name="Shea T."/>
            <person name="Shenoy N."/>
            <person name="Sisk P."/>
            <person name="Stolte C."/>
            <person name="Sykes S."/>
            <person name="White J."/>
            <person name="Yandava C."/>
            <person name="Nusbaum C."/>
            <person name="Birren B."/>
        </authorList>
    </citation>
    <scope>NUCLEOTIDE SEQUENCE [LARGE SCALE GENOMIC DNA]</scope>
    <source>
        <strain evidence="2 3">29_1</strain>
    </source>
</reference>
<proteinExistence type="predicted"/>
<organism evidence="2 3">
    <name type="scientific">Coprobacillus cateniformis</name>
    <dbReference type="NCBI Taxonomy" id="100884"/>
    <lineage>
        <taxon>Bacteria</taxon>
        <taxon>Bacillati</taxon>
        <taxon>Bacillota</taxon>
        <taxon>Erysipelotrichia</taxon>
        <taxon>Erysipelotrichales</taxon>
        <taxon>Coprobacillaceae</taxon>
        <taxon>Coprobacillus</taxon>
    </lineage>
</organism>
<dbReference type="AlphaFoldDB" id="E7GDW6"/>
<protein>
    <recommendedName>
        <fullName evidence="1">Flavodoxin domain-containing protein</fullName>
    </recommendedName>
</protein>
<sequence length="169" mass="19137">MKIIVVYKSKTGFSEQYAKWIQTALNCDIIPLNQLKTLEGYDLVIYGAGLMAGKMNGLKDFKPYIQGQKTIIYATGAISKDATEIVDKIKNDNLSQFGKDVPFYYFEAGLDYDKLGFFSKKMLKMMYNSLKKKTDKTAEEIGMMEAIAHSHNYAKESDILPLIETVKQS</sequence>
<dbReference type="GO" id="GO:0070819">
    <property type="term" value="F:menaquinone-dependent protoporphyrinogen oxidase activity"/>
    <property type="evidence" value="ECO:0007669"/>
    <property type="project" value="TreeGrafter"/>
</dbReference>
<dbReference type="InterPro" id="IPR052200">
    <property type="entry name" value="Protoporphyrinogen_IX_DH"/>
</dbReference>
<dbReference type="Proteomes" id="UP000003157">
    <property type="component" value="Unassembled WGS sequence"/>
</dbReference>
<dbReference type="eggNOG" id="COG0716">
    <property type="taxonomic scope" value="Bacteria"/>
</dbReference>
<dbReference type="PANTHER" id="PTHR38030">
    <property type="entry name" value="PROTOPORPHYRINOGEN IX DEHYDROGENASE [MENAQUINONE]"/>
    <property type="match status" value="1"/>
</dbReference>
<name>E7GDW6_9FIRM</name>
<evidence type="ECO:0000259" key="1">
    <source>
        <dbReference type="Pfam" id="PF12724"/>
    </source>
</evidence>
<dbReference type="OrthoDB" id="2146857at2"/>
<keyword evidence="3" id="KW-1185">Reference proteome</keyword>
<evidence type="ECO:0000313" key="3">
    <source>
        <dbReference type="Proteomes" id="UP000003157"/>
    </source>
</evidence>
<dbReference type="GO" id="GO:0006783">
    <property type="term" value="P:heme biosynthetic process"/>
    <property type="evidence" value="ECO:0007669"/>
    <property type="project" value="TreeGrafter"/>
</dbReference>
<feature type="domain" description="Flavodoxin" evidence="1">
    <location>
        <begin position="4"/>
        <end position="136"/>
    </location>
</feature>
<dbReference type="GO" id="GO:0010181">
    <property type="term" value="F:FMN binding"/>
    <property type="evidence" value="ECO:0007669"/>
    <property type="project" value="TreeGrafter"/>
</dbReference>
<dbReference type="Gene3D" id="3.40.50.360">
    <property type="match status" value="1"/>
</dbReference>
<dbReference type="HOGENOM" id="CLU_108839_0_0_9"/>
<comment type="caution">
    <text evidence="2">The sequence shown here is derived from an EMBL/GenBank/DDBJ whole genome shotgun (WGS) entry which is preliminary data.</text>
</comment>
<dbReference type="SUPFAM" id="SSF52218">
    <property type="entry name" value="Flavoproteins"/>
    <property type="match status" value="1"/>
</dbReference>
<dbReference type="RefSeq" id="WP_008790046.1">
    <property type="nucleotide sequence ID" value="NZ_AKCB01000001.1"/>
</dbReference>
<accession>E7GDW6</accession>
<dbReference type="PANTHER" id="PTHR38030:SF2">
    <property type="entry name" value="PROTOPORPHYRINOGEN IX DEHYDROGENASE [QUINONE]"/>
    <property type="match status" value="1"/>
</dbReference>
<dbReference type="InterPro" id="IPR029039">
    <property type="entry name" value="Flavoprotein-like_sf"/>
</dbReference>
<dbReference type="InterPro" id="IPR026816">
    <property type="entry name" value="Flavodoxin_dom"/>
</dbReference>
<evidence type="ECO:0000313" key="2">
    <source>
        <dbReference type="EMBL" id="EFW03769.1"/>
    </source>
</evidence>
<dbReference type="STRING" id="100884.GCA_000269565_02587"/>